<feature type="domain" description="YidE/YbjL duplication" evidence="9">
    <location>
        <begin position="12"/>
        <end position="174"/>
    </location>
</feature>
<feature type="domain" description="YidE/YbjL duplication" evidence="9">
    <location>
        <begin position="204"/>
        <end position="368"/>
    </location>
</feature>
<dbReference type="InterPro" id="IPR006512">
    <property type="entry name" value="YidE_YbjL"/>
</dbReference>
<gene>
    <name evidence="10" type="ORF">KHM83_00250</name>
</gene>
<comment type="similarity">
    <text evidence="2">Belongs to the AAE transporter (TC 2.A.81) family.</text>
</comment>
<name>A0ABS5PJW3_9FIRM</name>
<keyword evidence="7 8" id="KW-0472">Membrane</keyword>
<organism evidence="10 11">
    <name type="scientific">Fusibacter paucivorans</name>
    <dbReference type="NCBI Taxonomy" id="76009"/>
    <lineage>
        <taxon>Bacteria</taxon>
        <taxon>Bacillati</taxon>
        <taxon>Bacillota</taxon>
        <taxon>Clostridia</taxon>
        <taxon>Eubacteriales</taxon>
        <taxon>Eubacteriales Family XII. Incertae Sedis</taxon>
        <taxon>Fusibacter</taxon>
    </lineage>
</organism>
<keyword evidence="5 8" id="KW-0812">Transmembrane</keyword>
<feature type="transmembrane region" description="Helical" evidence="8">
    <location>
        <begin position="225"/>
        <end position="246"/>
    </location>
</feature>
<comment type="subcellular location">
    <subcellularLocation>
        <location evidence="1">Cell membrane</location>
        <topology evidence="1">Multi-pass membrane protein</topology>
    </subcellularLocation>
</comment>
<protein>
    <submittedName>
        <fullName evidence="10">YidE/YbjL duplication</fullName>
    </submittedName>
</protein>
<dbReference type="RefSeq" id="WP_213234886.1">
    <property type="nucleotide sequence ID" value="NZ_JAHBCL010000001.1"/>
</dbReference>
<keyword evidence="3" id="KW-0813">Transport</keyword>
<feature type="transmembrane region" description="Helical" evidence="8">
    <location>
        <begin position="198"/>
        <end position="219"/>
    </location>
</feature>
<keyword evidence="6 8" id="KW-1133">Transmembrane helix</keyword>
<reference evidence="10 11" key="1">
    <citation type="submission" date="2021-05" db="EMBL/GenBank/DDBJ databases">
        <title>Fusibacter ferrireducens sp. nov., an anaerobic, sulfur- and Fe-reducing bacterium isolated from the mangrove sediment.</title>
        <authorList>
            <person name="Qiu D."/>
        </authorList>
    </citation>
    <scope>NUCLEOTIDE SEQUENCE [LARGE SCALE GENOMIC DNA]</scope>
    <source>
        <strain evidence="10 11">DSM 12116</strain>
    </source>
</reference>
<evidence type="ECO:0000256" key="4">
    <source>
        <dbReference type="ARBA" id="ARBA00022475"/>
    </source>
</evidence>
<feature type="transmembrane region" description="Helical" evidence="8">
    <location>
        <begin position="6"/>
        <end position="25"/>
    </location>
</feature>
<feature type="transmembrane region" description="Helical" evidence="8">
    <location>
        <begin position="91"/>
        <end position="116"/>
    </location>
</feature>
<sequence>MNALMEQPLFLISICILLGNLLGNVGFGYYKLGSSATLFVSLAMSYAITAIGHEPVAVPQIVFSASLIGFIVSVGLNASKQLKAMLRQYGFKFPVLAIAITVTGAMATFLLGSWYYQLKYEVIGGYVGALTSSPGLATVLELAKRVAENPSGKIGAGYAVAYIPGVLIAILFSQWYGRQFQQRMPAKGESERIQGTQGFKVLDYFIVVAVGILIGSFKWHLSETIVLSVGTTGGALLSALFLGANFERFTFNETILNAIQEMALNVFLAIVGINYGYQAIEGLAESGIALLGIGMLICLASLLVGYGVGKYLLKISDDILAGAICGGMTSTPGLGAAIEAFRSPNVAIGYGATYPFALISMIINANILFYLSEAMASFKF</sequence>
<dbReference type="EMBL" id="JAHBCL010000001">
    <property type="protein sequence ID" value="MBS7525097.1"/>
    <property type="molecule type" value="Genomic_DNA"/>
</dbReference>
<feature type="transmembrane region" description="Helical" evidence="8">
    <location>
        <begin position="156"/>
        <end position="177"/>
    </location>
</feature>
<feature type="transmembrane region" description="Helical" evidence="8">
    <location>
        <begin position="57"/>
        <end position="79"/>
    </location>
</feature>
<dbReference type="PANTHER" id="PTHR30445">
    <property type="entry name" value="K(+)_H(+) ANTIPORTER SUBUNIT KHTT"/>
    <property type="match status" value="1"/>
</dbReference>
<feature type="transmembrane region" description="Helical" evidence="8">
    <location>
        <begin position="347"/>
        <end position="371"/>
    </location>
</feature>
<dbReference type="Pfam" id="PF06826">
    <property type="entry name" value="Asp-Al_Ex"/>
    <property type="match status" value="2"/>
</dbReference>
<feature type="transmembrane region" description="Helical" evidence="8">
    <location>
        <begin position="32"/>
        <end position="51"/>
    </location>
</feature>
<evidence type="ECO:0000313" key="10">
    <source>
        <dbReference type="EMBL" id="MBS7525097.1"/>
    </source>
</evidence>
<evidence type="ECO:0000256" key="3">
    <source>
        <dbReference type="ARBA" id="ARBA00022448"/>
    </source>
</evidence>
<evidence type="ECO:0000256" key="1">
    <source>
        <dbReference type="ARBA" id="ARBA00004651"/>
    </source>
</evidence>
<evidence type="ECO:0000313" key="11">
    <source>
        <dbReference type="Proteomes" id="UP000746471"/>
    </source>
</evidence>
<feature type="transmembrane region" description="Helical" evidence="8">
    <location>
        <begin position="289"/>
        <end position="308"/>
    </location>
</feature>
<evidence type="ECO:0000256" key="8">
    <source>
        <dbReference type="SAM" id="Phobius"/>
    </source>
</evidence>
<evidence type="ECO:0000256" key="6">
    <source>
        <dbReference type="ARBA" id="ARBA00022989"/>
    </source>
</evidence>
<feature type="transmembrane region" description="Helical" evidence="8">
    <location>
        <begin position="320"/>
        <end position="341"/>
    </location>
</feature>
<dbReference type="InterPro" id="IPR050144">
    <property type="entry name" value="AAE_transporter"/>
</dbReference>
<keyword evidence="4" id="KW-1003">Cell membrane</keyword>
<evidence type="ECO:0000256" key="7">
    <source>
        <dbReference type="ARBA" id="ARBA00023136"/>
    </source>
</evidence>
<comment type="caution">
    <text evidence="10">The sequence shown here is derived from an EMBL/GenBank/DDBJ whole genome shotgun (WGS) entry which is preliminary data.</text>
</comment>
<feature type="transmembrane region" description="Helical" evidence="8">
    <location>
        <begin position="258"/>
        <end position="277"/>
    </location>
</feature>
<dbReference type="PANTHER" id="PTHR30445:SF8">
    <property type="entry name" value="K(+)_H(+) ANTIPORTER SUBUNIT KHTT"/>
    <property type="match status" value="1"/>
</dbReference>
<proteinExistence type="inferred from homology"/>
<evidence type="ECO:0000259" key="9">
    <source>
        <dbReference type="Pfam" id="PF06826"/>
    </source>
</evidence>
<evidence type="ECO:0000256" key="5">
    <source>
        <dbReference type="ARBA" id="ARBA00022692"/>
    </source>
</evidence>
<keyword evidence="11" id="KW-1185">Reference proteome</keyword>
<accession>A0ABS5PJW3</accession>
<evidence type="ECO:0000256" key="2">
    <source>
        <dbReference type="ARBA" id="ARBA00009854"/>
    </source>
</evidence>
<dbReference type="Proteomes" id="UP000746471">
    <property type="component" value="Unassembled WGS sequence"/>
</dbReference>